<dbReference type="Pfam" id="PF18701">
    <property type="entry name" value="DUF5641"/>
    <property type="match status" value="1"/>
</dbReference>
<accession>A0A4Y2QG08</accession>
<name>A0A4Y2QG08_ARAVE</name>
<dbReference type="EMBL" id="BGPR01013821">
    <property type="protein sequence ID" value="GBN62432.1"/>
    <property type="molecule type" value="Genomic_DNA"/>
</dbReference>
<proteinExistence type="predicted"/>
<dbReference type="Proteomes" id="UP000499080">
    <property type="component" value="Unassembled WGS sequence"/>
</dbReference>
<evidence type="ECO:0000313" key="3">
    <source>
        <dbReference type="EMBL" id="GBN62432.1"/>
    </source>
</evidence>
<dbReference type="PANTHER" id="PTHR47331">
    <property type="entry name" value="PHD-TYPE DOMAIN-CONTAINING PROTEIN"/>
    <property type="match status" value="1"/>
</dbReference>
<dbReference type="AlphaFoldDB" id="A0A4Y2QG08"/>
<evidence type="ECO:0000313" key="4">
    <source>
        <dbReference type="Proteomes" id="UP000499080"/>
    </source>
</evidence>
<evidence type="ECO:0000313" key="2">
    <source>
        <dbReference type="EMBL" id="GBN62404.1"/>
    </source>
</evidence>
<dbReference type="EMBL" id="BGPR01013820">
    <property type="protein sequence ID" value="GBN62404.1"/>
    <property type="molecule type" value="Genomic_DNA"/>
</dbReference>
<keyword evidence="4" id="KW-1185">Reference proteome</keyword>
<feature type="domain" description="DUF5641" evidence="1">
    <location>
        <begin position="63"/>
        <end position="119"/>
    </location>
</feature>
<gene>
    <name evidence="2" type="ORF">AVEN_106060_1</name>
    <name evidence="3" type="ORF">AVEN_36290_1</name>
</gene>
<dbReference type="OrthoDB" id="6433784at2759"/>
<reference evidence="3 4" key="1">
    <citation type="journal article" date="2019" name="Sci. Rep.">
        <title>Orb-weaving spider Araneus ventricosus genome elucidates the spidroin gene catalogue.</title>
        <authorList>
            <person name="Kono N."/>
            <person name="Nakamura H."/>
            <person name="Ohtoshi R."/>
            <person name="Moran D.A.P."/>
            <person name="Shinohara A."/>
            <person name="Yoshida Y."/>
            <person name="Fujiwara M."/>
            <person name="Mori M."/>
            <person name="Tomita M."/>
            <person name="Arakawa K."/>
        </authorList>
    </citation>
    <scope>NUCLEOTIDE SEQUENCE [LARGE SCALE GENOMIC DNA]</scope>
</reference>
<comment type="caution">
    <text evidence="3">The sequence shown here is derived from an EMBL/GenBank/DDBJ whole genome shotgun (WGS) entry which is preliminary data.</text>
</comment>
<protein>
    <recommendedName>
        <fullName evidence="1">DUF5641 domain-containing protein</fullName>
    </recommendedName>
</protein>
<organism evidence="3 4">
    <name type="scientific">Araneus ventricosus</name>
    <name type="common">Orbweaver spider</name>
    <name type="synonym">Epeira ventricosa</name>
    <dbReference type="NCBI Taxonomy" id="182803"/>
    <lineage>
        <taxon>Eukaryota</taxon>
        <taxon>Metazoa</taxon>
        <taxon>Ecdysozoa</taxon>
        <taxon>Arthropoda</taxon>
        <taxon>Chelicerata</taxon>
        <taxon>Arachnida</taxon>
        <taxon>Araneae</taxon>
        <taxon>Araneomorphae</taxon>
        <taxon>Entelegynae</taxon>
        <taxon>Araneoidea</taxon>
        <taxon>Araneidae</taxon>
        <taxon>Araneus</taxon>
    </lineage>
</organism>
<dbReference type="PANTHER" id="PTHR47331:SF2">
    <property type="match status" value="1"/>
</dbReference>
<dbReference type="InterPro" id="IPR040676">
    <property type="entry name" value="DUF5641"/>
</dbReference>
<evidence type="ECO:0000259" key="1">
    <source>
        <dbReference type="Pfam" id="PF18701"/>
    </source>
</evidence>
<sequence length="172" mass="20592">METVLYDCESQLNSRPLTYVSDDPDDLYSLTPDMFLKDIHNSVTANLDKISLAEKKERFIYRKRLTSDLRIRLRNECLSQLHQRSTVRNQVYNPKIGEIALLWNENLKRIHWPLGRILRKKSINYHPSPNWWTQNLENKKNMLRALRRTASSKERTSRFQIESKENTLYKKI</sequence>